<dbReference type="PANTHER" id="PTHR38791">
    <property type="entry name" value="ZN(II)2CYS6 TRANSCRIPTION FACTOR (EUROFUNG)-RELATED-RELATED"/>
    <property type="match status" value="1"/>
</dbReference>
<comment type="caution">
    <text evidence="2">The sequence shown here is derived from an EMBL/GenBank/DDBJ whole genome shotgun (WGS) entry which is preliminary data.</text>
</comment>
<organism evidence="2 3">
    <name type="scientific">Pseudocercospora fuligena</name>
    <dbReference type="NCBI Taxonomy" id="685502"/>
    <lineage>
        <taxon>Eukaryota</taxon>
        <taxon>Fungi</taxon>
        <taxon>Dikarya</taxon>
        <taxon>Ascomycota</taxon>
        <taxon>Pezizomycotina</taxon>
        <taxon>Dothideomycetes</taxon>
        <taxon>Dothideomycetidae</taxon>
        <taxon>Mycosphaerellales</taxon>
        <taxon>Mycosphaerellaceae</taxon>
        <taxon>Pseudocercospora</taxon>
    </lineage>
</organism>
<dbReference type="InterPro" id="IPR053175">
    <property type="entry name" value="DHMBA_Reg_Transcription_Factor"/>
</dbReference>
<feature type="region of interest" description="Disordered" evidence="1">
    <location>
        <begin position="74"/>
        <end position="93"/>
    </location>
</feature>
<dbReference type="OrthoDB" id="2991872at2759"/>
<dbReference type="Pfam" id="PF11951">
    <property type="entry name" value="Fungal_trans_2"/>
    <property type="match status" value="1"/>
</dbReference>
<evidence type="ECO:0000313" key="3">
    <source>
        <dbReference type="Proteomes" id="UP000660729"/>
    </source>
</evidence>
<dbReference type="EMBL" id="JABCIY010000245">
    <property type="protein sequence ID" value="KAF7186806.1"/>
    <property type="molecule type" value="Genomic_DNA"/>
</dbReference>
<evidence type="ECO:0000256" key="1">
    <source>
        <dbReference type="SAM" id="MobiDB-lite"/>
    </source>
</evidence>
<keyword evidence="3" id="KW-1185">Reference proteome</keyword>
<dbReference type="InterPro" id="IPR021858">
    <property type="entry name" value="Fun_TF"/>
</dbReference>
<evidence type="ECO:0008006" key="4">
    <source>
        <dbReference type="Google" id="ProtNLM"/>
    </source>
</evidence>
<protein>
    <recommendedName>
        <fullName evidence="4">Zn(2)-C6 fungal-type domain-containing protein</fullName>
    </recommendedName>
</protein>
<gene>
    <name evidence="2" type="ORF">HII31_11766</name>
</gene>
<dbReference type="AlphaFoldDB" id="A0A8H6R913"/>
<evidence type="ECO:0000313" key="2">
    <source>
        <dbReference type="EMBL" id="KAF7186806.1"/>
    </source>
</evidence>
<sequence length="535" mass="59812">MVGPRWAVKTVEKPRSDVIRYEWIANRPKARESNEKRSKALPSCGRCVRLGKSCGGYRDIADLMFKDESKSVTERLGGTVDSRPRHKQPSPNRETAARQFFLDNFVTSNHLSSLQETTLDDSLTAPILACAFVVMANRNADPQVKEFARYHYVEAIAATNAALRDTQQAKEDSTLIAVALLGIYERCNWQDKTSVDSWTHHVRGTALVLQMRGRSQIRTKIGAALFRDMRSDIVVHALASENAVPDYIVQWTQVMEYDARYAPIDQLTVLASRLATLRFSLKAGTMTDTDAFATGEVLEKDLIGWSENNLAAGTHSSFHNVLAPDSPHSWSGIRHEAGTPNSHRWWNMWRSLRIMLNRMQEDLWRRSWPILVQPTVTIPDADHFRSIRLRMASDICIAAAYALGSDNTAEPPQGSVASGYLLINPLGVAGTVLIEQIAEISESHTGSRQLLLNRAYHLDATNPHSKQLAWLLDRVDYINDVIGVKWGRSISRFLKGELNMSYCLARSTVIYPPESAHASVPDLANISSSSPLAYQ</sequence>
<reference evidence="2" key="1">
    <citation type="submission" date="2020-04" db="EMBL/GenBank/DDBJ databases">
        <title>Draft genome resource of the tomato pathogen Pseudocercospora fuligena.</title>
        <authorList>
            <person name="Zaccaron A."/>
        </authorList>
    </citation>
    <scope>NUCLEOTIDE SEQUENCE</scope>
    <source>
        <strain evidence="2">PF001</strain>
    </source>
</reference>
<accession>A0A8H6R913</accession>
<proteinExistence type="predicted"/>
<name>A0A8H6R913_9PEZI</name>
<dbReference type="Proteomes" id="UP000660729">
    <property type="component" value="Unassembled WGS sequence"/>
</dbReference>